<dbReference type="NCBIfam" id="TIGR02073">
    <property type="entry name" value="PBP_1c"/>
    <property type="match status" value="1"/>
</dbReference>
<evidence type="ECO:0000313" key="15">
    <source>
        <dbReference type="EMBL" id="TWI92573.1"/>
    </source>
</evidence>
<evidence type="ECO:0000256" key="1">
    <source>
        <dbReference type="ARBA" id="ARBA00004752"/>
    </source>
</evidence>
<dbReference type="EMBL" id="VLLF01000001">
    <property type="protein sequence ID" value="TWI92573.1"/>
    <property type="molecule type" value="Genomic_DNA"/>
</dbReference>
<evidence type="ECO:0000313" key="16">
    <source>
        <dbReference type="Proteomes" id="UP000320593"/>
    </source>
</evidence>
<dbReference type="GO" id="GO:0009252">
    <property type="term" value="P:peptidoglycan biosynthetic process"/>
    <property type="evidence" value="ECO:0007669"/>
    <property type="project" value="UniProtKB-UniPathway"/>
</dbReference>
<keyword evidence="4" id="KW-0121">Carboxypeptidase</keyword>
<evidence type="ECO:0000256" key="4">
    <source>
        <dbReference type="ARBA" id="ARBA00022645"/>
    </source>
</evidence>
<dbReference type="InterPro" id="IPR011815">
    <property type="entry name" value="PBP_1c"/>
</dbReference>
<dbReference type="GO" id="GO:0008955">
    <property type="term" value="F:peptidoglycan glycosyltransferase activity"/>
    <property type="evidence" value="ECO:0007669"/>
    <property type="project" value="UniProtKB-EC"/>
</dbReference>
<dbReference type="InterPro" id="IPR012338">
    <property type="entry name" value="Beta-lactam/transpept-like"/>
</dbReference>
<proteinExistence type="inferred from homology"/>
<dbReference type="EC" id="2.4.99.28" evidence="10"/>
<dbReference type="SUPFAM" id="SSF56601">
    <property type="entry name" value="beta-lactamase/transpeptidase-like"/>
    <property type="match status" value="1"/>
</dbReference>
<dbReference type="Pfam" id="PF00905">
    <property type="entry name" value="Transpeptidase"/>
    <property type="match status" value="1"/>
</dbReference>
<keyword evidence="16" id="KW-1185">Reference proteome</keyword>
<dbReference type="InterPro" id="IPR023346">
    <property type="entry name" value="Lysozyme-like_dom_sf"/>
</dbReference>
<evidence type="ECO:0000256" key="3">
    <source>
        <dbReference type="ARBA" id="ARBA00007739"/>
    </source>
</evidence>
<reference evidence="15 16" key="1">
    <citation type="submission" date="2019-07" db="EMBL/GenBank/DDBJ databases">
        <title>Genomic Encyclopedia of Archaeal and Bacterial Type Strains, Phase II (KMG-II): from individual species to whole genera.</title>
        <authorList>
            <person name="Goeker M."/>
        </authorList>
    </citation>
    <scope>NUCLEOTIDE SEQUENCE [LARGE SCALE GENOMIC DNA]</scope>
    <source>
        <strain evidence="15 16">ATCC BAA-252</strain>
    </source>
</reference>
<dbReference type="PANTHER" id="PTHR32282:SF15">
    <property type="entry name" value="PENICILLIN-BINDING PROTEIN 1C"/>
    <property type="match status" value="1"/>
</dbReference>
<protein>
    <recommendedName>
        <fullName evidence="10">peptidoglycan glycosyltransferase</fullName>
        <ecNumber evidence="10">2.4.99.28</ecNumber>
    </recommendedName>
</protein>
<keyword evidence="8" id="KW-0378">Hydrolase</keyword>
<dbReference type="Gene3D" id="1.10.3810.10">
    <property type="entry name" value="Biosynthetic peptidoglycan transglycosylase-like"/>
    <property type="match status" value="1"/>
</dbReference>
<dbReference type="SUPFAM" id="SSF53955">
    <property type="entry name" value="Lysozyme-like"/>
    <property type="match status" value="1"/>
</dbReference>
<evidence type="ECO:0000259" key="12">
    <source>
        <dbReference type="Pfam" id="PF00905"/>
    </source>
</evidence>
<dbReference type="GO" id="GO:0006508">
    <property type="term" value="P:proteolysis"/>
    <property type="evidence" value="ECO:0007669"/>
    <property type="project" value="UniProtKB-KW"/>
</dbReference>
<dbReference type="InterPro" id="IPR001460">
    <property type="entry name" value="PCN-bd_Tpept"/>
</dbReference>
<evidence type="ECO:0000256" key="2">
    <source>
        <dbReference type="ARBA" id="ARBA00007090"/>
    </source>
</evidence>
<comment type="caution">
    <text evidence="15">The sequence shown here is derived from an EMBL/GenBank/DDBJ whole genome shotgun (WGS) entry which is preliminary data.</text>
</comment>
<evidence type="ECO:0000256" key="7">
    <source>
        <dbReference type="ARBA" id="ARBA00022679"/>
    </source>
</evidence>
<dbReference type="InterPro" id="IPR036950">
    <property type="entry name" value="PBP_transglycosylase"/>
</dbReference>
<evidence type="ECO:0000259" key="14">
    <source>
        <dbReference type="Pfam" id="PF06832"/>
    </source>
</evidence>
<dbReference type="GO" id="GO:0004180">
    <property type="term" value="F:carboxypeptidase activity"/>
    <property type="evidence" value="ECO:0007669"/>
    <property type="project" value="UniProtKB-KW"/>
</dbReference>
<keyword evidence="6" id="KW-0328">Glycosyltransferase</keyword>
<dbReference type="Gene3D" id="3.40.710.10">
    <property type="entry name" value="DD-peptidase/beta-lactamase superfamily"/>
    <property type="match status" value="1"/>
</dbReference>
<keyword evidence="7" id="KW-0808">Transferase</keyword>
<feature type="domain" description="Penicillin-binding C-terminal" evidence="14">
    <location>
        <begin position="621"/>
        <end position="702"/>
    </location>
</feature>
<dbReference type="InterPro" id="IPR050396">
    <property type="entry name" value="Glycosyltr_51/Transpeptidase"/>
</dbReference>
<feature type="domain" description="Glycosyl transferase family 51" evidence="13">
    <location>
        <begin position="72"/>
        <end position="240"/>
    </location>
</feature>
<evidence type="ECO:0000256" key="11">
    <source>
        <dbReference type="ARBA" id="ARBA00049902"/>
    </source>
</evidence>
<dbReference type="Pfam" id="PF00912">
    <property type="entry name" value="Transgly"/>
    <property type="match status" value="1"/>
</dbReference>
<dbReference type="InterPro" id="IPR009647">
    <property type="entry name" value="PBP_C"/>
</dbReference>
<dbReference type="AlphaFoldDB" id="A0A562TGW5"/>
<evidence type="ECO:0000256" key="8">
    <source>
        <dbReference type="ARBA" id="ARBA00022801"/>
    </source>
</evidence>
<keyword evidence="5" id="KW-0645">Protease</keyword>
<dbReference type="InterPro" id="IPR001264">
    <property type="entry name" value="Glyco_trans_51"/>
</dbReference>
<dbReference type="GO" id="GO:0030288">
    <property type="term" value="C:outer membrane-bounded periplasmic space"/>
    <property type="evidence" value="ECO:0007669"/>
    <property type="project" value="TreeGrafter"/>
</dbReference>
<accession>A0A562TGW5</accession>
<feature type="domain" description="Penicillin-binding protein transpeptidase" evidence="12">
    <location>
        <begin position="317"/>
        <end position="534"/>
    </location>
</feature>
<evidence type="ECO:0000256" key="6">
    <source>
        <dbReference type="ARBA" id="ARBA00022676"/>
    </source>
</evidence>
<evidence type="ECO:0000256" key="5">
    <source>
        <dbReference type="ARBA" id="ARBA00022670"/>
    </source>
</evidence>
<evidence type="ECO:0000259" key="13">
    <source>
        <dbReference type="Pfam" id="PF00912"/>
    </source>
</evidence>
<evidence type="ECO:0000256" key="9">
    <source>
        <dbReference type="ARBA" id="ARBA00023268"/>
    </source>
</evidence>
<dbReference type="RefSeq" id="WP_170230456.1">
    <property type="nucleotide sequence ID" value="NZ_VLLF01000001.1"/>
</dbReference>
<name>A0A562TGW5_9HYPH</name>
<comment type="similarity">
    <text evidence="3">In the N-terminal section; belongs to the glycosyltransferase 51 family.</text>
</comment>
<dbReference type="GO" id="GO:0008658">
    <property type="term" value="F:penicillin binding"/>
    <property type="evidence" value="ECO:0007669"/>
    <property type="project" value="InterPro"/>
</dbReference>
<evidence type="ECO:0000256" key="10">
    <source>
        <dbReference type="ARBA" id="ARBA00044770"/>
    </source>
</evidence>
<dbReference type="Pfam" id="PF06832">
    <property type="entry name" value="BiPBP_C"/>
    <property type="match status" value="1"/>
</dbReference>
<comment type="pathway">
    <text evidence="1">Cell wall biogenesis; peptidoglycan biosynthesis.</text>
</comment>
<dbReference type="Proteomes" id="UP000320593">
    <property type="component" value="Unassembled WGS sequence"/>
</dbReference>
<dbReference type="PANTHER" id="PTHR32282">
    <property type="entry name" value="BINDING PROTEIN TRANSPEPTIDASE, PUTATIVE-RELATED"/>
    <property type="match status" value="1"/>
</dbReference>
<comment type="similarity">
    <text evidence="2">In the C-terminal section; belongs to the transpeptidase family.</text>
</comment>
<keyword evidence="9" id="KW-0511">Multifunctional enzyme</keyword>
<comment type="catalytic activity">
    <reaction evidence="11">
        <text>[GlcNAc-(1-&gt;4)-Mur2Ac(oyl-L-Ala-gamma-D-Glu-L-Lys-D-Ala-D-Ala)](n)-di-trans,octa-cis-undecaprenyl diphosphate + beta-D-GlcNAc-(1-&gt;4)-Mur2Ac(oyl-L-Ala-gamma-D-Glu-L-Lys-D-Ala-D-Ala)-di-trans,octa-cis-undecaprenyl diphosphate = [GlcNAc-(1-&gt;4)-Mur2Ac(oyl-L-Ala-gamma-D-Glu-L-Lys-D-Ala-D-Ala)](n+1)-di-trans,octa-cis-undecaprenyl diphosphate + di-trans,octa-cis-undecaprenyl diphosphate + H(+)</text>
        <dbReference type="Rhea" id="RHEA:23708"/>
        <dbReference type="Rhea" id="RHEA-COMP:9602"/>
        <dbReference type="Rhea" id="RHEA-COMP:9603"/>
        <dbReference type="ChEBI" id="CHEBI:15378"/>
        <dbReference type="ChEBI" id="CHEBI:58405"/>
        <dbReference type="ChEBI" id="CHEBI:60033"/>
        <dbReference type="ChEBI" id="CHEBI:78435"/>
        <dbReference type="EC" id="2.4.99.28"/>
    </reaction>
</comment>
<dbReference type="UniPathway" id="UPA00219"/>
<organism evidence="15 16">
    <name type="scientific">Roseibium hamelinense</name>
    <dbReference type="NCBI Taxonomy" id="150831"/>
    <lineage>
        <taxon>Bacteria</taxon>
        <taxon>Pseudomonadati</taxon>
        <taxon>Pseudomonadota</taxon>
        <taxon>Alphaproteobacteria</taxon>
        <taxon>Hyphomicrobiales</taxon>
        <taxon>Stappiaceae</taxon>
        <taxon>Roseibium</taxon>
    </lineage>
</organism>
<gene>
    <name evidence="15" type="ORF">JM93_00115</name>
</gene>
<sequence>MTRGSKTRSAKRIAALLGGAVVSVGLLAAAGVLTKINRDIEARQAVIASGPLPVSKVVLDRDDRLLRAFLTTDDKWRLPVELDEIDPVYFKLLIAYEDKRFYDHAGVDWTAMARALWQGVSRGRVVSGASTLTMQTARLLNESPTKTLNAKYDQVISALALERGRSKQDILSLYALRAPFGGNLEGVRAASLVWFGKEPSRLTLAEAALLVALPQSPEARRPDRSPGAARRARQRVLDRAAEAGVIRADEAAAAARDILPEKWRRMPLIAAHKSRDAVLEHPARSVHRLTLDRALQASVEDLLKARVQTLGDKVSAAVVVMDHKTGAVRVAAGGPDLLDEGRLGHVDMTKAVRSPGSTLKPLIYGLAFEQGIAHPDSLIEDRPIDFGGYRPTNFDQAYQGTVSVRQALQLSLNTPAVQLLDSVGSARLMARLKRAGVRPHMSVRKAPGLATALGGLGLTLEDLVVLYGAVANGGTPVQPRINRDGAGGSEASARNRAPVLSRIASWQVGDILAGLPQPLAAETRAIAYKTGTAYGHRDAWAIGFDGRFVVGVWTGRVDGTPVPGSTGATTATPLLFGVFRRMGSEPVPLPHAPPGLPVGAGQALPEPLRYARVRRNTFAGDQNGLRILYPPDGAEILAGVSQDTGRQPVIVKLTGGLRPFRLLVNGRPTGLQDVRHRFTFQPESGGFVDLTVIDAAGASESVLINIR</sequence>